<name>A0A6L6JEF3_9RHOB</name>
<dbReference type="EMBL" id="WMIE01000011">
    <property type="protein sequence ID" value="MTH79119.1"/>
    <property type="molecule type" value="Genomic_DNA"/>
</dbReference>
<dbReference type="GO" id="GO:0005886">
    <property type="term" value="C:plasma membrane"/>
    <property type="evidence" value="ECO:0007669"/>
    <property type="project" value="UniProtKB-SubCell"/>
</dbReference>
<evidence type="ECO:0000256" key="5">
    <source>
        <dbReference type="ARBA" id="ARBA00022989"/>
    </source>
</evidence>
<keyword evidence="6" id="KW-0472">Membrane</keyword>
<evidence type="ECO:0000256" key="6">
    <source>
        <dbReference type="ARBA" id="ARBA00023136"/>
    </source>
</evidence>
<evidence type="ECO:0000256" key="2">
    <source>
        <dbReference type="ARBA" id="ARBA00008806"/>
    </source>
</evidence>
<dbReference type="Gene3D" id="3.40.50.300">
    <property type="entry name" value="P-loop containing nucleotide triphosphate hydrolases"/>
    <property type="match status" value="1"/>
</dbReference>
<keyword evidence="9" id="KW-1185">Reference proteome</keyword>
<dbReference type="InterPro" id="IPR027417">
    <property type="entry name" value="P-loop_NTPase"/>
</dbReference>
<feature type="compositionally biased region" description="Basic and acidic residues" evidence="7">
    <location>
        <begin position="150"/>
        <end position="160"/>
    </location>
</feature>
<sequence>MCAVYLAPNEKKTAEEVSEGLGKTTKLAISDSLSRDGSGLLRRSISRRNEERPLMTPDELKKLDRDNVILIPERQHPIIAERIVYYEDPYFKGLMAAQKGPLPYPSREGEGLRRLRETVEDLTRRIEARGIISYPASPDPVLPTGPGGEKPLDATEKPDDGSAPPAQAEPASTTSEVAASGPTAQAMLQKMREEKPALSAEEMLEELKPQEKRALATMQGIEQKLLRKLGA</sequence>
<evidence type="ECO:0000313" key="9">
    <source>
        <dbReference type="Proteomes" id="UP000478183"/>
    </source>
</evidence>
<keyword evidence="5" id="KW-1133">Transmembrane helix</keyword>
<comment type="caution">
    <text evidence="8">The sequence shown here is derived from an EMBL/GenBank/DDBJ whole genome shotgun (WGS) entry which is preliminary data.</text>
</comment>
<dbReference type="InterPro" id="IPR003688">
    <property type="entry name" value="TraG/VirD4"/>
</dbReference>
<feature type="region of interest" description="Disordered" evidence="7">
    <location>
        <begin position="134"/>
        <end position="195"/>
    </location>
</feature>
<dbReference type="SUPFAM" id="SSF52540">
    <property type="entry name" value="P-loop containing nucleoside triphosphate hydrolases"/>
    <property type="match status" value="1"/>
</dbReference>
<accession>A0A6L6JEF3</accession>
<comment type="similarity">
    <text evidence="2">Belongs to the VirD4/TraG family.</text>
</comment>
<dbReference type="Proteomes" id="UP000478183">
    <property type="component" value="Unassembled WGS sequence"/>
</dbReference>
<evidence type="ECO:0000256" key="3">
    <source>
        <dbReference type="ARBA" id="ARBA00022475"/>
    </source>
</evidence>
<evidence type="ECO:0000256" key="4">
    <source>
        <dbReference type="ARBA" id="ARBA00022692"/>
    </source>
</evidence>
<evidence type="ECO:0000313" key="8">
    <source>
        <dbReference type="EMBL" id="MTH79119.1"/>
    </source>
</evidence>
<dbReference type="AlphaFoldDB" id="A0A6L6JEF3"/>
<dbReference type="PANTHER" id="PTHR37937">
    <property type="entry name" value="CONJUGATIVE TRANSFER: DNA TRANSPORT"/>
    <property type="match status" value="1"/>
</dbReference>
<dbReference type="Pfam" id="PF02534">
    <property type="entry name" value="T4SS-DNA_transf"/>
    <property type="match status" value="1"/>
</dbReference>
<gene>
    <name evidence="8" type="ORF">GL286_15420</name>
</gene>
<evidence type="ECO:0000256" key="1">
    <source>
        <dbReference type="ARBA" id="ARBA00004651"/>
    </source>
</evidence>
<protein>
    <submittedName>
        <fullName evidence="8">TraM recognition domain-containing protein</fullName>
    </submittedName>
</protein>
<dbReference type="PANTHER" id="PTHR37937:SF1">
    <property type="entry name" value="CONJUGATIVE TRANSFER: DNA TRANSPORT"/>
    <property type="match status" value="1"/>
</dbReference>
<proteinExistence type="inferred from homology"/>
<comment type="subcellular location">
    <subcellularLocation>
        <location evidence="1">Cell membrane</location>
        <topology evidence="1">Multi-pass membrane protein</topology>
    </subcellularLocation>
</comment>
<keyword evidence="4" id="KW-0812">Transmembrane</keyword>
<reference evidence="8 9" key="1">
    <citation type="submission" date="2019-11" db="EMBL/GenBank/DDBJ databases">
        <authorList>
            <person name="Dong K."/>
        </authorList>
    </citation>
    <scope>NUCLEOTIDE SEQUENCE [LARGE SCALE GENOMIC DNA]</scope>
    <source>
        <strain evidence="8 9">NBRC 111993</strain>
    </source>
</reference>
<keyword evidence="3" id="KW-1003">Cell membrane</keyword>
<evidence type="ECO:0000256" key="7">
    <source>
        <dbReference type="SAM" id="MobiDB-lite"/>
    </source>
</evidence>
<dbReference type="InterPro" id="IPR051539">
    <property type="entry name" value="T4SS-coupling_protein"/>
</dbReference>
<organism evidence="8 9">
    <name type="scientific">Paracoccus aestuariivivens</name>
    <dbReference type="NCBI Taxonomy" id="1820333"/>
    <lineage>
        <taxon>Bacteria</taxon>
        <taxon>Pseudomonadati</taxon>
        <taxon>Pseudomonadota</taxon>
        <taxon>Alphaproteobacteria</taxon>
        <taxon>Rhodobacterales</taxon>
        <taxon>Paracoccaceae</taxon>
        <taxon>Paracoccus</taxon>
    </lineage>
</organism>